<evidence type="ECO:0000256" key="1">
    <source>
        <dbReference type="SAM" id="MobiDB-lite"/>
    </source>
</evidence>
<feature type="signal peptide" evidence="2">
    <location>
        <begin position="1"/>
        <end position="21"/>
    </location>
</feature>
<dbReference type="OrthoDB" id="5469649at2"/>
<proteinExistence type="predicted"/>
<dbReference type="PROSITE" id="PS51781">
    <property type="entry name" value="SH3B"/>
    <property type="match status" value="1"/>
</dbReference>
<dbReference type="InterPro" id="IPR003646">
    <property type="entry name" value="SH3-like_bac-type"/>
</dbReference>
<dbReference type="InterPro" id="IPR045398">
    <property type="entry name" value="DUF6515"/>
</dbReference>
<evidence type="ECO:0000313" key="4">
    <source>
        <dbReference type="EMBL" id="ADK86407.1"/>
    </source>
</evidence>
<dbReference type="EMBL" id="CP002085">
    <property type="protein sequence ID" value="ADK86407.1"/>
    <property type="molecule type" value="Genomic_DNA"/>
</dbReference>
<dbReference type="HOGENOM" id="CLU_1127639_0_0_7"/>
<dbReference type="eggNOG" id="COG3103">
    <property type="taxonomic scope" value="Bacteria"/>
</dbReference>
<dbReference type="SMART" id="SM00287">
    <property type="entry name" value="SH3b"/>
    <property type="match status" value="1"/>
</dbReference>
<feature type="region of interest" description="Disordered" evidence="1">
    <location>
        <begin position="21"/>
        <end position="84"/>
    </location>
</feature>
<dbReference type="RefSeq" id="WP_013259844.1">
    <property type="nucleotide sequence ID" value="NC_014365.1"/>
</dbReference>
<gene>
    <name evidence="4" type="ordered locus">Deba_3054</name>
</gene>
<feature type="domain" description="SH3b" evidence="3">
    <location>
        <begin position="175"/>
        <end position="238"/>
    </location>
</feature>
<dbReference type="KEGG" id="dbr:Deba_3054"/>
<evidence type="ECO:0000313" key="5">
    <source>
        <dbReference type="Proteomes" id="UP000009047"/>
    </source>
</evidence>
<name>E1QLH2_DESB2</name>
<dbReference type="SUPFAM" id="SSF50044">
    <property type="entry name" value="SH3-domain"/>
    <property type="match status" value="1"/>
</dbReference>
<sequence length="246" mass="26500">MAALAVWCAFSVLCWPPAALARPPHQPDGDQGRPDGAHYYKPGDQGRPDGPKYYKPGDQGRPDKPARHHPPGPGYNQRVDHLPKGYHPVKAGRDHYYYYGGRYYRPHNHGYVVVRPPVGVWVPSLPPGYVSVVIGAMTYFAFMGVFYERTPTGYVVVAPPAPATIAPPTVGGAVFGTVTVMAPSLNVRGGPSHNQVVILVLNQGEVLSVVGSVPGWLYVVLPNGQYGWVDQNYTTPIVPAAQPAAG</sequence>
<dbReference type="AlphaFoldDB" id="E1QLH2"/>
<dbReference type="Proteomes" id="UP000009047">
    <property type="component" value="Chromosome"/>
</dbReference>
<feature type="compositionally biased region" description="Basic and acidic residues" evidence="1">
    <location>
        <begin position="25"/>
        <end position="38"/>
    </location>
</feature>
<dbReference type="STRING" id="644282.Deba_3054"/>
<dbReference type="Pfam" id="PF08239">
    <property type="entry name" value="SH3_3"/>
    <property type="match status" value="1"/>
</dbReference>
<protein>
    <submittedName>
        <fullName evidence="4">SH3 type 3 domain protein</fullName>
    </submittedName>
</protein>
<keyword evidence="2" id="KW-0732">Signal</keyword>
<feature type="chain" id="PRO_5003150202" evidence="2">
    <location>
        <begin position="22"/>
        <end position="246"/>
    </location>
</feature>
<dbReference type="Pfam" id="PF20125">
    <property type="entry name" value="DUF6515"/>
    <property type="match status" value="1"/>
</dbReference>
<keyword evidence="5" id="KW-1185">Reference proteome</keyword>
<dbReference type="InterPro" id="IPR036028">
    <property type="entry name" value="SH3-like_dom_sf"/>
</dbReference>
<evidence type="ECO:0000256" key="2">
    <source>
        <dbReference type="SAM" id="SignalP"/>
    </source>
</evidence>
<accession>E1QLH2</accession>
<organism evidence="4 5">
    <name type="scientific">Desulfarculus baarsii (strain ATCC 33931 / DSM 2075 / LMG 7858 / VKM B-1802 / 2st14)</name>
    <dbReference type="NCBI Taxonomy" id="644282"/>
    <lineage>
        <taxon>Bacteria</taxon>
        <taxon>Pseudomonadati</taxon>
        <taxon>Thermodesulfobacteriota</taxon>
        <taxon>Desulfarculia</taxon>
        <taxon>Desulfarculales</taxon>
        <taxon>Desulfarculaceae</taxon>
        <taxon>Desulfarculus</taxon>
    </lineage>
</organism>
<reference evidence="4 5" key="1">
    <citation type="journal article" date="2010" name="Stand. Genomic Sci.">
        <title>Complete genome sequence of Desulfarculus baarsii type strain (2st14).</title>
        <authorList>
            <person name="Sun H."/>
            <person name="Spring S."/>
            <person name="Lapidus A."/>
            <person name="Davenport K."/>
            <person name="Del Rio T.G."/>
            <person name="Tice H."/>
            <person name="Nolan M."/>
            <person name="Copeland A."/>
            <person name="Cheng J.F."/>
            <person name="Lucas S."/>
            <person name="Tapia R."/>
            <person name="Goodwin L."/>
            <person name="Pitluck S."/>
            <person name="Ivanova N."/>
            <person name="Pagani I."/>
            <person name="Mavromatis K."/>
            <person name="Ovchinnikova G."/>
            <person name="Pati A."/>
            <person name="Chen A."/>
            <person name="Palaniappan K."/>
            <person name="Hauser L."/>
            <person name="Chang Y.J."/>
            <person name="Jeffries C.D."/>
            <person name="Detter J.C."/>
            <person name="Han C."/>
            <person name="Rohde M."/>
            <person name="Brambilla E."/>
            <person name="Goker M."/>
            <person name="Woyke T."/>
            <person name="Bristow J."/>
            <person name="Eisen J.A."/>
            <person name="Markowitz V."/>
            <person name="Hugenholtz P."/>
            <person name="Kyrpides N.C."/>
            <person name="Klenk H.P."/>
            <person name="Land M."/>
        </authorList>
    </citation>
    <scope>NUCLEOTIDE SEQUENCE [LARGE SCALE GENOMIC DNA]</scope>
    <source>
        <strain evidence="5">ATCC 33931 / DSM 2075 / LMG 7858 / VKM B-1802 / 2st14</strain>
    </source>
</reference>
<evidence type="ECO:0000259" key="3">
    <source>
        <dbReference type="PROSITE" id="PS51781"/>
    </source>
</evidence>
<dbReference type="Gene3D" id="2.30.30.40">
    <property type="entry name" value="SH3 Domains"/>
    <property type="match status" value="1"/>
</dbReference>